<dbReference type="SUPFAM" id="SSF63825">
    <property type="entry name" value="YWTD domain"/>
    <property type="match status" value="1"/>
</dbReference>
<keyword evidence="1" id="KW-0732">Signal</keyword>
<feature type="signal peptide" evidence="1">
    <location>
        <begin position="1"/>
        <end position="25"/>
    </location>
</feature>
<feature type="chain" id="PRO_5009533767" description="Big-1 domain-containing protein" evidence="1">
    <location>
        <begin position="26"/>
        <end position="540"/>
    </location>
</feature>
<dbReference type="InterPro" id="IPR008964">
    <property type="entry name" value="Invasin/intimin_cell_adhesion"/>
</dbReference>
<evidence type="ECO:0000313" key="2">
    <source>
        <dbReference type="EMBL" id="OGM20016.1"/>
    </source>
</evidence>
<dbReference type="Proteomes" id="UP000176741">
    <property type="component" value="Unassembled WGS sequence"/>
</dbReference>
<evidence type="ECO:0008006" key="4">
    <source>
        <dbReference type="Google" id="ProtNLM"/>
    </source>
</evidence>
<evidence type="ECO:0000256" key="1">
    <source>
        <dbReference type="SAM" id="SignalP"/>
    </source>
</evidence>
<dbReference type="AlphaFoldDB" id="A0A1F7XYD0"/>
<reference evidence="2 3" key="1">
    <citation type="journal article" date="2016" name="Nat. Commun.">
        <title>Thousands of microbial genomes shed light on interconnected biogeochemical processes in an aquifer system.</title>
        <authorList>
            <person name="Anantharaman K."/>
            <person name="Brown C.T."/>
            <person name="Hug L.A."/>
            <person name="Sharon I."/>
            <person name="Castelle C.J."/>
            <person name="Probst A.J."/>
            <person name="Thomas B.C."/>
            <person name="Singh A."/>
            <person name="Wilkins M.J."/>
            <person name="Karaoz U."/>
            <person name="Brodie E.L."/>
            <person name="Williams K.H."/>
            <person name="Hubbard S.S."/>
            <person name="Banfield J.F."/>
        </authorList>
    </citation>
    <scope>NUCLEOTIDE SEQUENCE [LARGE SCALE GENOMIC DNA]</scope>
</reference>
<accession>A0A1F7XYD0</accession>
<gene>
    <name evidence="2" type="ORF">A2771_00405</name>
</gene>
<sequence length="540" mass="55976">MFKKKVITGAIGLLGLVLGATIVLAAPGDAVQPPIDPPGLAGAGCSGIGVAFDGTNIWYTCANEDKVRKTDLVGTDNGFITTAEGLTSVSVDAIAWDSDLGVLWGGELVDSDGVGGNDTCRIYTIDPTTGAATTKFDRTDIGCGLLYFDGLTVDNVTNTLYYSPDVQKTIRHLTKAGAAAANDPIDFETLTSSPDLCPAHEPAGSDDPVVDGCPNSGLAIGIDGKLFAGTNGAGRIITLDPVAKTFLSDFATVTGRDEDLECGPVVEGKETILSRDFETGHIDVLEAPEGSCVSPAVPIITLDPKEDTNELGDDHAVTATVTLGGVPVEGTLVNFSITAGPNAGEVSGPGECTVDPDCNTDSNGQTSWTYSGSAGEGTDIIVACFSDEAGEEHCARVLKEWISHARMTGGGTIPPGDANSGNLEGKHGFELHCDPTDLPNRLEVNWGKGNKFHLETLTTAVCSNDPNLDEEQPVAGFDTYKGTGSGRLNGVPGVTAKWEFTDDGEPGVDDHAVITIFDGVISYTFSGNLTNGNHQAHPAE</sequence>
<evidence type="ECO:0000313" key="3">
    <source>
        <dbReference type="Proteomes" id="UP000176741"/>
    </source>
</evidence>
<dbReference type="InterPro" id="IPR013783">
    <property type="entry name" value="Ig-like_fold"/>
</dbReference>
<name>A0A1F7XYD0_9BACT</name>
<organism evidence="2 3">
    <name type="scientific">Candidatus Woesebacteria bacterium RIFCSPHIGHO2_01_FULL_38_26b</name>
    <dbReference type="NCBI Taxonomy" id="1802491"/>
    <lineage>
        <taxon>Bacteria</taxon>
        <taxon>Candidatus Woeseibacteriota</taxon>
    </lineage>
</organism>
<dbReference type="EMBL" id="MGGD01000047">
    <property type="protein sequence ID" value="OGM20016.1"/>
    <property type="molecule type" value="Genomic_DNA"/>
</dbReference>
<comment type="caution">
    <text evidence="2">The sequence shown here is derived from an EMBL/GenBank/DDBJ whole genome shotgun (WGS) entry which is preliminary data.</text>
</comment>
<protein>
    <recommendedName>
        <fullName evidence="4">Big-1 domain-containing protein</fullName>
    </recommendedName>
</protein>
<dbReference type="Gene3D" id="2.60.40.10">
    <property type="entry name" value="Immunoglobulins"/>
    <property type="match status" value="1"/>
</dbReference>
<dbReference type="SUPFAM" id="SSF49373">
    <property type="entry name" value="Invasin/intimin cell-adhesion fragments"/>
    <property type="match status" value="1"/>
</dbReference>
<proteinExistence type="predicted"/>